<dbReference type="Proteomes" id="UP000242188">
    <property type="component" value="Unassembled WGS sequence"/>
</dbReference>
<keyword evidence="11" id="KW-1185">Reference proteome</keyword>
<dbReference type="GO" id="GO:0008061">
    <property type="term" value="F:chitin binding"/>
    <property type="evidence" value="ECO:0007669"/>
    <property type="project" value="InterPro"/>
</dbReference>
<dbReference type="EMBL" id="NEDP02000586">
    <property type="protein sequence ID" value="OWF55607.1"/>
    <property type="molecule type" value="Genomic_DNA"/>
</dbReference>
<dbReference type="PROSITE" id="PS50026">
    <property type="entry name" value="EGF_3"/>
    <property type="match status" value="1"/>
</dbReference>
<evidence type="ECO:0000313" key="11">
    <source>
        <dbReference type="Proteomes" id="UP000242188"/>
    </source>
</evidence>
<dbReference type="GO" id="GO:0005576">
    <property type="term" value="C:extracellular region"/>
    <property type="evidence" value="ECO:0007669"/>
    <property type="project" value="InterPro"/>
</dbReference>
<evidence type="ECO:0000259" key="9">
    <source>
        <dbReference type="PROSITE" id="PS50940"/>
    </source>
</evidence>
<evidence type="ECO:0000256" key="3">
    <source>
        <dbReference type="ARBA" id="ARBA00022737"/>
    </source>
</evidence>
<dbReference type="Gene3D" id="2.170.140.10">
    <property type="entry name" value="Chitin binding domain"/>
    <property type="match status" value="1"/>
</dbReference>
<reference evidence="10 11" key="1">
    <citation type="journal article" date="2017" name="Nat. Ecol. Evol.">
        <title>Scallop genome provides insights into evolution of bilaterian karyotype and development.</title>
        <authorList>
            <person name="Wang S."/>
            <person name="Zhang J."/>
            <person name="Jiao W."/>
            <person name="Li J."/>
            <person name="Xun X."/>
            <person name="Sun Y."/>
            <person name="Guo X."/>
            <person name="Huan P."/>
            <person name="Dong B."/>
            <person name="Zhang L."/>
            <person name="Hu X."/>
            <person name="Sun X."/>
            <person name="Wang J."/>
            <person name="Zhao C."/>
            <person name="Wang Y."/>
            <person name="Wang D."/>
            <person name="Huang X."/>
            <person name="Wang R."/>
            <person name="Lv J."/>
            <person name="Li Y."/>
            <person name="Zhang Z."/>
            <person name="Liu B."/>
            <person name="Lu W."/>
            <person name="Hui Y."/>
            <person name="Liang J."/>
            <person name="Zhou Z."/>
            <person name="Hou R."/>
            <person name="Li X."/>
            <person name="Liu Y."/>
            <person name="Li H."/>
            <person name="Ning X."/>
            <person name="Lin Y."/>
            <person name="Zhao L."/>
            <person name="Xing Q."/>
            <person name="Dou J."/>
            <person name="Li Y."/>
            <person name="Mao J."/>
            <person name="Guo H."/>
            <person name="Dou H."/>
            <person name="Li T."/>
            <person name="Mu C."/>
            <person name="Jiang W."/>
            <person name="Fu Q."/>
            <person name="Fu X."/>
            <person name="Miao Y."/>
            <person name="Liu J."/>
            <person name="Yu Q."/>
            <person name="Li R."/>
            <person name="Liao H."/>
            <person name="Li X."/>
            <person name="Kong Y."/>
            <person name="Jiang Z."/>
            <person name="Chourrout D."/>
            <person name="Li R."/>
            <person name="Bao Z."/>
        </authorList>
    </citation>
    <scope>NUCLEOTIDE SEQUENCE [LARGE SCALE GENOMIC DNA]</scope>
    <source>
        <strain evidence="10 11">PY_sf001</strain>
    </source>
</reference>
<organism evidence="10 11">
    <name type="scientific">Mizuhopecten yessoensis</name>
    <name type="common">Japanese scallop</name>
    <name type="synonym">Patinopecten yessoensis</name>
    <dbReference type="NCBI Taxonomy" id="6573"/>
    <lineage>
        <taxon>Eukaryota</taxon>
        <taxon>Metazoa</taxon>
        <taxon>Spiralia</taxon>
        <taxon>Lophotrochozoa</taxon>
        <taxon>Mollusca</taxon>
        <taxon>Bivalvia</taxon>
        <taxon>Autobranchia</taxon>
        <taxon>Pteriomorphia</taxon>
        <taxon>Pectinida</taxon>
        <taxon>Pectinoidea</taxon>
        <taxon>Pectinidae</taxon>
        <taxon>Mizuhopecten</taxon>
    </lineage>
</organism>
<dbReference type="PROSITE" id="PS00022">
    <property type="entry name" value="EGF_1"/>
    <property type="match status" value="1"/>
</dbReference>
<dbReference type="CDD" id="cd00054">
    <property type="entry name" value="EGF_CA"/>
    <property type="match status" value="1"/>
</dbReference>
<dbReference type="SUPFAM" id="SSF57196">
    <property type="entry name" value="EGF/Laminin"/>
    <property type="match status" value="1"/>
</dbReference>
<feature type="disulfide bond" evidence="6">
    <location>
        <begin position="112"/>
        <end position="121"/>
    </location>
</feature>
<dbReference type="AlphaFoldDB" id="A0A210R3P3"/>
<keyword evidence="5" id="KW-0325">Glycoprotein</keyword>
<dbReference type="InterPro" id="IPR036508">
    <property type="entry name" value="Chitin-bd_dom_sf"/>
</dbReference>
<accession>A0A210R3P3</accession>
<evidence type="ECO:0000256" key="2">
    <source>
        <dbReference type="ARBA" id="ARBA00022729"/>
    </source>
</evidence>
<feature type="disulfide bond" evidence="6">
    <location>
        <begin position="93"/>
        <end position="110"/>
    </location>
</feature>
<dbReference type="InterPro" id="IPR000742">
    <property type="entry name" value="EGF"/>
</dbReference>
<protein>
    <submittedName>
        <fullName evidence="10">Protocadherin Fat 4</fullName>
    </submittedName>
</protein>
<keyword evidence="2 7" id="KW-0732">Signal</keyword>
<dbReference type="STRING" id="6573.A0A210R3P3"/>
<evidence type="ECO:0000256" key="5">
    <source>
        <dbReference type="ARBA" id="ARBA00023180"/>
    </source>
</evidence>
<dbReference type="Gene3D" id="2.10.25.10">
    <property type="entry name" value="Laminin"/>
    <property type="match status" value="1"/>
</dbReference>
<dbReference type="SMART" id="SM00494">
    <property type="entry name" value="ChtBD2"/>
    <property type="match status" value="2"/>
</dbReference>
<feature type="domain" description="Chitin-binding type-2" evidence="9">
    <location>
        <begin position="19"/>
        <end position="76"/>
    </location>
</feature>
<dbReference type="PROSITE" id="PS50940">
    <property type="entry name" value="CHIT_BIND_II"/>
    <property type="match status" value="2"/>
</dbReference>
<evidence type="ECO:0000256" key="4">
    <source>
        <dbReference type="ARBA" id="ARBA00023157"/>
    </source>
</evidence>
<dbReference type="SUPFAM" id="SSF57625">
    <property type="entry name" value="Invertebrate chitin-binding proteins"/>
    <property type="match status" value="2"/>
</dbReference>
<feature type="domain" description="EGF-like" evidence="8">
    <location>
        <begin position="84"/>
        <end position="122"/>
    </location>
</feature>
<comment type="caution">
    <text evidence="6">Lacks conserved residue(s) required for the propagation of feature annotation.</text>
</comment>
<sequence>MNIAIVAIVIMISAVQGFEPRCRNSFDVVMSPDCRTLYRCIWSRPEAMPSCPTGQLFSRTYKVCVPENSIYDDCKGVYTVHADKDEPCEDKPCKNGATCTGLGDDKGYYCTCPPTHTGTTCETVVTNLDIANLCARNPDLTIPHPTECQLFYNCSHAYNTVPRFFEQHMQECPYPKLFSVETKTCEAFDDVQCTYRKEQKSGCDYRQNKCPVAHCIPCYIMFPSCESLEDGMYPHSTRAGTPWYMVCKKGRTIKTGLCPIDQTNRKQLFVTNGSCSAYSL</sequence>
<evidence type="ECO:0000256" key="1">
    <source>
        <dbReference type="ARBA" id="ARBA00022536"/>
    </source>
</evidence>
<name>A0A210R3P3_MIZYE</name>
<dbReference type="OrthoDB" id="6131869at2759"/>
<keyword evidence="4 6" id="KW-1015">Disulfide bond</keyword>
<proteinExistence type="predicted"/>
<evidence type="ECO:0000259" key="8">
    <source>
        <dbReference type="PROSITE" id="PS50026"/>
    </source>
</evidence>
<comment type="caution">
    <text evidence="10">The sequence shown here is derived from an EMBL/GenBank/DDBJ whole genome shotgun (WGS) entry which is preliminary data.</text>
</comment>
<feature type="signal peptide" evidence="7">
    <location>
        <begin position="1"/>
        <end position="17"/>
    </location>
</feature>
<feature type="chain" id="PRO_5012352005" evidence="7">
    <location>
        <begin position="18"/>
        <end position="280"/>
    </location>
</feature>
<keyword evidence="1 6" id="KW-0245">EGF-like domain</keyword>
<feature type="domain" description="Chitin-binding type-2" evidence="9">
    <location>
        <begin position="131"/>
        <end position="195"/>
    </location>
</feature>
<dbReference type="SMART" id="SM00181">
    <property type="entry name" value="EGF"/>
    <property type="match status" value="1"/>
</dbReference>
<gene>
    <name evidence="10" type="ORF">KP79_PYT11299</name>
</gene>
<dbReference type="FunFam" id="2.10.25.10:FF:000012">
    <property type="entry name" value="Delta-like protein"/>
    <property type="match status" value="1"/>
</dbReference>
<evidence type="ECO:0000256" key="6">
    <source>
        <dbReference type="PROSITE-ProRule" id="PRU00076"/>
    </source>
</evidence>
<dbReference type="Pfam" id="PF01607">
    <property type="entry name" value="CBM_14"/>
    <property type="match status" value="1"/>
</dbReference>
<evidence type="ECO:0000313" key="10">
    <source>
        <dbReference type="EMBL" id="OWF55607.1"/>
    </source>
</evidence>
<evidence type="ECO:0000256" key="7">
    <source>
        <dbReference type="SAM" id="SignalP"/>
    </source>
</evidence>
<keyword evidence="3" id="KW-0677">Repeat</keyword>
<dbReference type="InterPro" id="IPR002557">
    <property type="entry name" value="Chitin-bd_dom"/>
</dbReference>